<keyword evidence="1" id="KW-0479">Metal-binding</keyword>
<dbReference type="Pfam" id="PF00172">
    <property type="entry name" value="Zn_clus"/>
    <property type="match status" value="1"/>
</dbReference>
<keyword evidence="6" id="KW-1185">Reference proteome</keyword>
<proteinExistence type="predicted"/>
<dbReference type="PANTHER" id="PTHR47659">
    <property type="entry name" value="ZN(II)2CYS6 TRANSCRIPTION FACTOR (EUROFUNG)-RELATED"/>
    <property type="match status" value="1"/>
</dbReference>
<evidence type="ECO:0000256" key="2">
    <source>
        <dbReference type="ARBA" id="ARBA00023242"/>
    </source>
</evidence>
<feature type="region of interest" description="Disordered" evidence="3">
    <location>
        <begin position="131"/>
        <end position="202"/>
    </location>
</feature>
<dbReference type="Proteomes" id="UP000241769">
    <property type="component" value="Unassembled WGS sequence"/>
</dbReference>
<feature type="region of interest" description="Disordered" evidence="3">
    <location>
        <begin position="1"/>
        <end position="20"/>
    </location>
</feature>
<gene>
    <name evidence="5" type="ORF">PROFUN_13700</name>
</gene>
<dbReference type="SUPFAM" id="SSF57701">
    <property type="entry name" value="Zn2/Cys6 DNA-binding domain"/>
    <property type="match status" value="1"/>
</dbReference>
<dbReference type="InParanoid" id="A0A2P6N3A5"/>
<dbReference type="Gene3D" id="4.10.240.10">
    <property type="entry name" value="Zn(2)-C6 fungal-type DNA-binding domain"/>
    <property type="match status" value="1"/>
</dbReference>
<sequence>MQTNDDTRREHEGSHVTLEAPIYLAKSEELPPLHSTLQQAEQERKEAFWIEEAPIANQQGVIPVVSVAKKSKVKKLKADLAEDQNNTSGEDNEGKKVNRVPQACTNCQKAHVSCGHDRPCKRCVDRSMTCEDGVPKKRGRKRIYPTDGGKPTKDRRKNKEGGEKKEDKKKEDKRRDTTEDKAIVSPLHHTKPYTHSPSQYPPTALLVSPSHIQPHIQHAGLPVVQIPKSVPPAAASGLFTAKSAVTPTKPSESNSHHYPHNEIFVPQGQHFSTERGSLDINGVSDSQLFSQLFFSPMLDLEHMPQNNNNNTAGQSQHVNVNNNALFIKQYNEKPPSLFSKPSFYKELFSLLRAKGFEPPLQNFIESNLSAAISRVVAIRDTLSRDDSDCMQRDFDLFLNLSLDGTELTHLQMFKQSFDHLATPTIIWERSLVVHYVNQAFFDLNGFPFKIPSDINDYALIQALSGTTLKNYYLVLAQDFFNVSVNSLLVSAGIRDFRSDRERYVEGILCITIKRDMIGLPLIFVGNFLPLTGHNMGQQ</sequence>
<dbReference type="AlphaFoldDB" id="A0A2P6N3A5"/>
<evidence type="ECO:0000313" key="5">
    <source>
        <dbReference type="EMBL" id="PRP78437.1"/>
    </source>
</evidence>
<dbReference type="InterPro" id="IPR036864">
    <property type="entry name" value="Zn2-C6_fun-type_DNA-bd_sf"/>
</dbReference>
<keyword evidence="2" id="KW-0539">Nucleus</keyword>
<dbReference type="GO" id="GO:0000981">
    <property type="term" value="F:DNA-binding transcription factor activity, RNA polymerase II-specific"/>
    <property type="evidence" value="ECO:0007669"/>
    <property type="project" value="InterPro"/>
</dbReference>
<feature type="compositionally biased region" description="Basic and acidic residues" evidence="3">
    <location>
        <begin position="1"/>
        <end position="14"/>
    </location>
</feature>
<dbReference type="PANTHER" id="PTHR47659:SF7">
    <property type="entry name" value="FUNGAL TRANSCRIPTIONAL REGULATORY PROTEIN, N-TERMINAL DOMAIN-CONTAINING PROTEIN"/>
    <property type="match status" value="1"/>
</dbReference>
<evidence type="ECO:0000256" key="1">
    <source>
        <dbReference type="ARBA" id="ARBA00022723"/>
    </source>
</evidence>
<feature type="domain" description="Zn(2)-C6 fungal-type" evidence="4">
    <location>
        <begin position="103"/>
        <end position="130"/>
    </location>
</feature>
<dbReference type="InterPro" id="IPR050335">
    <property type="entry name" value="ERT1_acuK_gluconeogen_tf"/>
</dbReference>
<organism evidence="5 6">
    <name type="scientific">Planoprotostelium fungivorum</name>
    <dbReference type="NCBI Taxonomy" id="1890364"/>
    <lineage>
        <taxon>Eukaryota</taxon>
        <taxon>Amoebozoa</taxon>
        <taxon>Evosea</taxon>
        <taxon>Variosea</taxon>
        <taxon>Cavosteliida</taxon>
        <taxon>Cavosteliaceae</taxon>
        <taxon>Planoprotostelium</taxon>
    </lineage>
</organism>
<dbReference type="OrthoDB" id="2538135at2759"/>
<dbReference type="EMBL" id="MDYQ01000223">
    <property type="protein sequence ID" value="PRP78437.1"/>
    <property type="molecule type" value="Genomic_DNA"/>
</dbReference>
<dbReference type="CDD" id="cd00067">
    <property type="entry name" value="GAL4"/>
    <property type="match status" value="1"/>
</dbReference>
<reference evidence="5 6" key="1">
    <citation type="journal article" date="2018" name="Genome Biol. Evol.">
        <title>Multiple Roots of Fruiting Body Formation in Amoebozoa.</title>
        <authorList>
            <person name="Hillmann F."/>
            <person name="Forbes G."/>
            <person name="Novohradska S."/>
            <person name="Ferling I."/>
            <person name="Riege K."/>
            <person name="Groth M."/>
            <person name="Westermann M."/>
            <person name="Marz M."/>
            <person name="Spaller T."/>
            <person name="Winckler T."/>
            <person name="Schaap P."/>
            <person name="Glockner G."/>
        </authorList>
    </citation>
    <scope>NUCLEOTIDE SEQUENCE [LARGE SCALE GENOMIC DNA]</scope>
    <source>
        <strain evidence="5 6">Jena</strain>
    </source>
</reference>
<comment type="caution">
    <text evidence="5">The sequence shown here is derived from an EMBL/GenBank/DDBJ whole genome shotgun (WGS) entry which is preliminary data.</text>
</comment>
<protein>
    <recommendedName>
        <fullName evidence="4">Zn(2)-C6 fungal-type domain-containing protein</fullName>
    </recommendedName>
</protein>
<accession>A0A2P6N3A5</accession>
<evidence type="ECO:0000256" key="3">
    <source>
        <dbReference type="SAM" id="MobiDB-lite"/>
    </source>
</evidence>
<evidence type="ECO:0000313" key="6">
    <source>
        <dbReference type="Proteomes" id="UP000241769"/>
    </source>
</evidence>
<dbReference type="SMART" id="SM00066">
    <property type="entry name" value="GAL4"/>
    <property type="match status" value="1"/>
</dbReference>
<dbReference type="PROSITE" id="PS50048">
    <property type="entry name" value="ZN2_CY6_FUNGAL_2"/>
    <property type="match status" value="1"/>
</dbReference>
<evidence type="ECO:0000259" key="4">
    <source>
        <dbReference type="PROSITE" id="PS50048"/>
    </source>
</evidence>
<dbReference type="InterPro" id="IPR001138">
    <property type="entry name" value="Zn2Cys6_DnaBD"/>
</dbReference>
<name>A0A2P6N3A5_9EUKA</name>
<feature type="compositionally biased region" description="Basic and acidic residues" evidence="3">
    <location>
        <begin position="157"/>
        <end position="182"/>
    </location>
</feature>
<dbReference type="GO" id="GO:0008270">
    <property type="term" value="F:zinc ion binding"/>
    <property type="evidence" value="ECO:0007669"/>
    <property type="project" value="InterPro"/>
</dbReference>